<proteinExistence type="predicted"/>
<dbReference type="RefSeq" id="WP_235118168.1">
    <property type="nucleotide sequence ID" value="NZ_CP090978.1"/>
</dbReference>
<evidence type="ECO:0000313" key="3">
    <source>
        <dbReference type="Proteomes" id="UP001649230"/>
    </source>
</evidence>
<feature type="transmembrane region" description="Helical" evidence="1">
    <location>
        <begin position="290"/>
        <end position="311"/>
    </location>
</feature>
<feature type="transmembrane region" description="Helical" evidence="1">
    <location>
        <begin position="27"/>
        <end position="46"/>
    </location>
</feature>
<evidence type="ECO:0000313" key="2">
    <source>
        <dbReference type="EMBL" id="UJF31823.1"/>
    </source>
</evidence>
<feature type="transmembrane region" description="Helical" evidence="1">
    <location>
        <begin position="67"/>
        <end position="86"/>
    </location>
</feature>
<dbReference type="EMBL" id="CP090978">
    <property type="protein sequence ID" value="UJF31823.1"/>
    <property type="molecule type" value="Genomic_DNA"/>
</dbReference>
<reference evidence="2 3" key="1">
    <citation type="journal article" date="2024" name="Int. J. Syst. Evol. Microbiol.">
        <title>Paenibacillus hexagrammi sp. nov., a novel bacterium isolated from the gut content of Hexagrammos agrammus.</title>
        <authorList>
            <person name="Jung H.K."/>
            <person name="Kim D.G."/>
            <person name="Zin H."/>
            <person name="Park J."/>
            <person name="Jung H."/>
            <person name="Kim Y.O."/>
            <person name="Kong H.J."/>
            <person name="Kim J.W."/>
            <person name="Kim Y.S."/>
        </authorList>
    </citation>
    <scope>NUCLEOTIDE SEQUENCE [LARGE SCALE GENOMIC DNA]</scope>
    <source>
        <strain evidence="2 3">YPD9-1</strain>
    </source>
</reference>
<keyword evidence="1" id="KW-0812">Transmembrane</keyword>
<protein>
    <recommendedName>
        <fullName evidence="4">DoxX family protein</fullName>
    </recommendedName>
</protein>
<name>A0ABY3SCY7_9BACL</name>
<evidence type="ECO:0008006" key="4">
    <source>
        <dbReference type="Google" id="ProtNLM"/>
    </source>
</evidence>
<keyword evidence="1" id="KW-1133">Transmembrane helix</keyword>
<feature type="transmembrane region" description="Helical" evidence="1">
    <location>
        <begin position="136"/>
        <end position="155"/>
    </location>
</feature>
<keyword evidence="3" id="KW-1185">Reference proteome</keyword>
<feature type="transmembrane region" description="Helical" evidence="1">
    <location>
        <begin position="236"/>
        <end position="269"/>
    </location>
</feature>
<gene>
    <name evidence="2" type="ORF">L0M14_18895</name>
</gene>
<evidence type="ECO:0000256" key="1">
    <source>
        <dbReference type="SAM" id="Phobius"/>
    </source>
</evidence>
<accession>A0ABY3SCY7</accession>
<feature type="transmembrane region" description="Helical" evidence="1">
    <location>
        <begin position="98"/>
        <end position="115"/>
    </location>
</feature>
<feature type="transmembrane region" description="Helical" evidence="1">
    <location>
        <begin position="210"/>
        <end position="230"/>
    </location>
</feature>
<sequence>MYAHVKWFVDDHGWQPHQLGDIISLHFLFWLGITLFALILATIINDRIERHCCVSKFLHGLDRLKRYQLTIMRVGLGLGLSLQLFTHSYLAPTLKPDALWVYVVLILAIAGLTHRKLLPMSGIALAILSTETVLQYGLFHSLDYVFYAGIIYYLFAVNSNWNLPLLPVLYTSTGMSLAWLSMEKLTMPGLAESLIHEYGIPTFGFTADEFVMISAFIEIALGWSFVLGILNRFTAFLLSGMFLLTSLVFGFTEIVGHTVIHTLFIIFIIEGKGKSYALLQFNHWPIWGRCTFVIISFCLLLFSLMAIYIWMGGVNTELIRIPNI</sequence>
<keyword evidence="1" id="KW-0472">Membrane</keyword>
<organism evidence="2 3">
    <name type="scientific">Paenibacillus hexagrammi</name>
    <dbReference type="NCBI Taxonomy" id="2908839"/>
    <lineage>
        <taxon>Bacteria</taxon>
        <taxon>Bacillati</taxon>
        <taxon>Bacillota</taxon>
        <taxon>Bacilli</taxon>
        <taxon>Bacillales</taxon>
        <taxon>Paenibacillaceae</taxon>
        <taxon>Paenibacillus</taxon>
    </lineage>
</organism>
<dbReference type="Proteomes" id="UP001649230">
    <property type="component" value="Chromosome"/>
</dbReference>